<gene>
    <name evidence="2" type="ORF">LEA_02004</name>
</gene>
<comment type="caution">
    <text evidence="2">The sequence shown here is derived from an EMBL/GenBank/DDBJ whole genome shotgun (WGS) entry which is preliminary data.</text>
</comment>
<protein>
    <submittedName>
        <fullName evidence="2">Uncharacterized protein</fullName>
    </submittedName>
</protein>
<organism evidence="2">
    <name type="scientific">human gut metagenome</name>
    <dbReference type="NCBI Taxonomy" id="408170"/>
    <lineage>
        <taxon>unclassified sequences</taxon>
        <taxon>metagenomes</taxon>
        <taxon>organismal metagenomes</taxon>
    </lineage>
</organism>
<name>K1UII6_9ZZZZ</name>
<feature type="compositionally biased region" description="Polar residues" evidence="1">
    <location>
        <begin position="47"/>
        <end position="68"/>
    </location>
</feature>
<evidence type="ECO:0000256" key="1">
    <source>
        <dbReference type="SAM" id="MobiDB-lite"/>
    </source>
</evidence>
<accession>K1UII6</accession>
<feature type="non-terminal residue" evidence="2">
    <location>
        <position position="191"/>
    </location>
</feature>
<dbReference type="AlphaFoldDB" id="K1UII6"/>
<dbReference type="EMBL" id="AJWY01001382">
    <property type="protein sequence ID" value="EKC79854.1"/>
    <property type="molecule type" value="Genomic_DNA"/>
</dbReference>
<feature type="compositionally biased region" description="Basic and acidic residues" evidence="1">
    <location>
        <begin position="8"/>
        <end position="22"/>
    </location>
</feature>
<evidence type="ECO:0000313" key="2">
    <source>
        <dbReference type="EMBL" id="EKC79854.1"/>
    </source>
</evidence>
<feature type="compositionally biased region" description="Basic and acidic residues" evidence="1">
    <location>
        <begin position="34"/>
        <end position="46"/>
    </location>
</feature>
<reference evidence="2" key="1">
    <citation type="journal article" date="2013" name="Environ. Microbiol.">
        <title>Microbiota from the distal guts of lean and obese adolescents exhibit partial functional redundancy besides clear differences in community structure.</title>
        <authorList>
            <person name="Ferrer M."/>
            <person name="Ruiz A."/>
            <person name="Lanza F."/>
            <person name="Haange S.B."/>
            <person name="Oberbach A."/>
            <person name="Till H."/>
            <person name="Bargiela R."/>
            <person name="Campoy C."/>
            <person name="Segura M.T."/>
            <person name="Richter M."/>
            <person name="von Bergen M."/>
            <person name="Seifert J."/>
            <person name="Suarez A."/>
        </authorList>
    </citation>
    <scope>NUCLEOTIDE SEQUENCE</scope>
</reference>
<feature type="region of interest" description="Disordered" evidence="1">
    <location>
        <begin position="164"/>
        <end position="191"/>
    </location>
</feature>
<feature type="region of interest" description="Disordered" evidence="1">
    <location>
        <begin position="1"/>
        <end position="84"/>
    </location>
</feature>
<feature type="compositionally biased region" description="Basic and acidic residues" evidence="1">
    <location>
        <begin position="164"/>
        <end position="183"/>
    </location>
</feature>
<sequence>MQTMKQYKSRDKITQKMTRDGLIEVNETQQTAERISKREQDADFQKSPEQQAAQDGTQLQGVASQTSPLPHAPGASPARDTATAERVMEHIEAAQTRRASKKAVHKAQEEVTVQTTSSRLQFTEEELAVPELECYIEKSNKAADRLDAAKAAIPKQKKLVKERTFDEAAGKAKTRLHFEEQEKPIPGGKKG</sequence>
<proteinExistence type="predicted"/>